<dbReference type="AlphaFoldDB" id="Q7RF20"/>
<evidence type="ECO:0000313" key="4">
    <source>
        <dbReference type="EMBL" id="EAA16830.1"/>
    </source>
</evidence>
<evidence type="ECO:0000256" key="2">
    <source>
        <dbReference type="SAM" id="MobiDB-lite"/>
    </source>
</evidence>
<comment type="caution">
    <text evidence="4">The sequence shown here is derived from an EMBL/GenBank/DDBJ whole genome shotgun (WGS) entry which is preliminary data.</text>
</comment>
<dbReference type="PANTHER" id="PTHR23189">
    <property type="entry name" value="RNA RECOGNITION MOTIF-CONTAINING"/>
    <property type="match status" value="1"/>
</dbReference>
<dbReference type="GO" id="GO:0003723">
    <property type="term" value="F:RNA binding"/>
    <property type="evidence" value="ECO:0007669"/>
    <property type="project" value="UniProtKB-KW"/>
</dbReference>
<dbReference type="InterPro" id="IPR012677">
    <property type="entry name" value="Nucleotide-bd_a/b_plait_sf"/>
</dbReference>
<dbReference type="SUPFAM" id="SSF54928">
    <property type="entry name" value="RNA-binding domain, RBD"/>
    <property type="match status" value="1"/>
</dbReference>
<dbReference type="Gene3D" id="3.30.70.330">
    <property type="match status" value="1"/>
</dbReference>
<feature type="compositionally biased region" description="Low complexity" evidence="2">
    <location>
        <begin position="234"/>
        <end position="259"/>
    </location>
</feature>
<reference evidence="4 5" key="1">
    <citation type="journal article" date="2002" name="Nature">
        <title>Genome sequence and comparative analysis of the model rodent malaria parasite Plasmodium yoelii yoelii.</title>
        <authorList>
            <person name="Carlton J.M."/>
            <person name="Angiuoli S.V."/>
            <person name="Suh B.B."/>
            <person name="Kooij T.W."/>
            <person name="Pertea M."/>
            <person name="Silva J.C."/>
            <person name="Ermolaeva M.D."/>
            <person name="Allen J.E."/>
            <person name="Selengut J.D."/>
            <person name="Koo H.L."/>
            <person name="Peterson J.D."/>
            <person name="Pop M."/>
            <person name="Kosack D.S."/>
            <person name="Shumway M.F."/>
            <person name="Bidwell S.L."/>
            <person name="Shallom S.J."/>
            <person name="van Aken S.E."/>
            <person name="Riedmuller S.B."/>
            <person name="Feldblyum T.V."/>
            <person name="Cho J.K."/>
            <person name="Quackenbush J."/>
            <person name="Sedegah M."/>
            <person name="Shoaibi A."/>
            <person name="Cummings L.M."/>
            <person name="Florens L."/>
            <person name="Yates J.R."/>
            <person name="Raine J.D."/>
            <person name="Sinden R.E."/>
            <person name="Harris M.A."/>
            <person name="Cunningham D.A."/>
            <person name="Preiser P.R."/>
            <person name="Bergman L.W."/>
            <person name="Vaidya A.B."/>
            <person name="van Lin L.H."/>
            <person name="Janse C.J."/>
            <person name="Waters A.P."/>
            <person name="Smith H.O."/>
            <person name="White O.R."/>
            <person name="Salzberg S.L."/>
            <person name="Venter J.C."/>
            <person name="Fraser C.M."/>
            <person name="Hoffman S.L."/>
            <person name="Gardner M.J."/>
            <person name="Carucci D.J."/>
        </authorList>
    </citation>
    <scope>NUCLEOTIDE SEQUENCE [LARGE SCALE GENOMIC DNA]</scope>
    <source>
        <strain evidence="4 5">17XNL</strain>
    </source>
</reference>
<proteinExistence type="predicted"/>
<dbReference type="InParanoid" id="Q7RF20"/>
<dbReference type="EMBL" id="AABL01001514">
    <property type="protein sequence ID" value="EAA16830.1"/>
    <property type="molecule type" value="Genomic_DNA"/>
</dbReference>
<evidence type="ECO:0000259" key="3">
    <source>
        <dbReference type="Pfam" id="PF04059"/>
    </source>
</evidence>
<feature type="region of interest" description="Disordered" evidence="2">
    <location>
        <begin position="205"/>
        <end position="263"/>
    </location>
</feature>
<evidence type="ECO:0000256" key="1">
    <source>
        <dbReference type="ARBA" id="ARBA00022884"/>
    </source>
</evidence>
<name>Q7RF20_PLAYO</name>
<feature type="non-terminal residue" evidence="4">
    <location>
        <position position="502"/>
    </location>
</feature>
<organism evidence="4 5">
    <name type="scientific">Plasmodium yoelii yoelii</name>
    <dbReference type="NCBI Taxonomy" id="73239"/>
    <lineage>
        <taxon>Eukaryota</taxon>
        <taxon>Sar</taxon>
        <taxon>Alveolata</taxon>
        <taxon>Apicomplexa</taxon>
        <taxon>Aconoidasida</taxon>
        <taxon>Haemosporida</taxon>
        <taxon>Plasmodiidae</taxon>
        <taxon>Plasmodium</taxon>
        <taxon>Plasmodium (Vinckeia)</taxon>
    </lineage>
</organism>
<gene>
    <name evidence="4" type="ORF">PY04891</name>
</gene>
<dbReference type="InterPro" id="IPR007201">
    <property type="entry name" value="Mei2-like_Rrm_C"/>
</dbReference>
<accession>Q7RF20</accession>
<protein>
    <recommendedName>
        <fullName evidence="3">Mei2-like C-terminal RNA recognition motif domain-containing protein</fullName>
    </recommendedName>
</protein>
<sequence length="502" mass="58791">MNMNLKNINLEDEKINKRVSNKRIVHIKNTYISPYVLYNKKGNSNNQLDKLNKIFTSENNCRFSKEYYNYVKDGDICNSGEKYPECCSPNVKQNNSPNYDQCNNEKKILKYGLLNEQNMKFLKKKKEEDFELNTISTMIHIYSDYESDKDNETITNEYNDLIDCIKKINISNNKCVINNDKKIEDTLLSPYEQYRKCSYQTIGHKENYSNKNNEKNSDKNNEKNSDKNNEKNSDNNSDNNNDNNSDNNNNRNSDNNNSDDNGEKCVQRLNNFISIPSVSNKSCIEHVHVQNDHMDTVYYDNFICNKENRDNNENDTIYKCEESIPLGTILNIHNLDSNNNNGLTTVMLRNIPNKYTQNMLMDVMNEHFKGLYDFFYLPIDFRNKCNVGYAFINFIHPHYAELFIKFFNNYKLNAFKSNKICTVTWGRVQGLKANIEHYRNSAIMTISVPQYKPILFQNGISVSWPESDGPLPAIKLRSHKYYFKRLFHISKIITIANAKTGY</sequence>
<evidence type="ECO:0000313" key="5">
    <source>
        <dbReference type="Proteomes" id="UP000008553"/>
    </source>
</evidence>
<dbReference type="Pfam" id="PF04059">
    <property type="entry name" value="RRM_2"/>
    <property type="match status" value="1"/>
</dbReference>
<dbReference type="CDD" id="cd12277">
    <property type="entry name" value="RRM3_MEI2_EAR1_like"/>
    <property type="match status" value="1"/>
</dbReference>
<dbReference type="FunCoup" id="Q7RF20">
    <property type="interactions" value="539"/>
</dbReference>
<dbReference type="PaxDb" id="73239-Q7RF20"/>
<keyword evidence="1" id="KW-0694">RNA-binding</keyword>
<dbReference type="InterPro" id="IPR035979">
    <property type="entry name" value="RBD_domain_sf"/>
</dbReference>
<dbReference type="KEGG" id="pyo:PY17X_1123700"/>
<feature type="domain" description="Mei2-like C-terminal RNA recognition motif" evidence="3">
    <location>
        <begin position="344"/>
        <end position="439"/>
    </location>
</feature>
<feature type="compositionally biased region" description="Basic and acidic residues" evidence="2">
    <location>
        <begin position="205"/>
        <end position="233"/>
    </location>
</feature>
<dbReference type="Proteomes" id="UP000008553">
    <property type="component" value="Unassembled WGS sequence"/>
</dbReference>
<keyword evidence="5" id="KW-1185">Reference proteome</keyword>